<keyword evidence="2" id="KW-0812">Transmembrane</keyword>
<feature type="region of interest" description="Disordered" evidence="1">
    <location>
        <begin position="95"/>
        <end position="133"/>
    </location>
</feature>
<comment type="caution">
    <text evidence="3">The sequence shown here is derived from an EMBL/GenBank/DDBJ whole genome shotgun (WGS) entry which is preliminary data.</text>
</comment>
<sequence>MNHPTAGIDDPTGSGAGAGARADGDAAAAETGRRLREVFAEAAYDIAPPPLPLEAIRRDGRRRLLRRRAAALSTGCGLLLLPLLVLAFRPDGPAESVRPLAPPASAPAATRSSPTPSEPPASEPPASQPPAGQVRVLAPGERVTAEDGSEFWLTREGKHWVTPEPEPGVTPMEEFRSVVDGNLDTSEPGISLQGSGTAAGGYIVSGLFYGVRTAAARVEIRAYDGTAINGTVLRLRGNTSWGVWYGRVKVPEETARSLDFEDPVHKVTVYDGDDKVIAEMDFRS</sequence>
<keyword evidence="2" id="KW-0472">Membrane</keyword>
<feature type="compositionally biased region" description="Low complexity" evidence="1">
    <location>
        <begin position="19"/>
        <end position="29"/>
    </location>
</feature>
<feature type="compositionally biased region" description="Pro residues" evidence="1">
    <location>
        <begin position="116"/>
        <end position="128"/>
    </location>
</feature>
<keyword evidence="2" id="KW-1133">Transmembrane helix</keyword>
<evidence type="ECO:0000256" key="1">
    <source>
        <dbReference type="SAM" id="MobiDB-lite"/>
    </source>
</evidence>
<organism evidence="3 4">
    <name type="scientific">Streptomyces ossamyceticus</name>
    <dbReference type="NCBI Taxonomy" id="249581"/>
    <lineage>
        <taxon>Bacteria</taxon>
        <taxon>Bacillati</taxon>
        <taxon>Actinomycetota</taxon>
        <taxon>Actinomycetes</taxon>
        <taxon>Kitasatosporales</taxon>
        <taxon>Streptomycetaceae</taxon>
        <taxon>Streptomyces</taxon>
    </lineage>
</organism>
<keyword evidence="4" id="KW-1185">Reference proteome</keyword>
<proteinExistence type="predicted"/>
<evidence type="ECO:0000313" key="3">
    <source>
        <dbReference type="EMBL" id="MET9843234.1"/>
    </source>
</evidence>
<gene>
    <name evidence="3" type="ORF">ABZZ21_01360</name>
</gene>
<name>A0ABV2UNW6_9ACTN</name>
<dbReference type="RefSeq" id="WP_355390818.1">
    <property type="nucleotide sequence ID" value="NZ_JBEXPZ010000002.1"/>
</dbReference>
<accession>A0ABV2UNW6</accession>
<dbReference type="EMBL" id="JBEXPZ010000002">
    <property type="protein sequence ID" value="MET9843234.1"/>
    <property type="molecule type" value="Genomic_DNA"/>
</dbReference>
<reference evidence="3 4" key="1">
    <citation type="submission" date="2024-06" db="EMBL/GenBank/DDBJ databases">
        <title>The Natural Products Discovery Center: Release of the First 8490 Sequenced Strains for Exploring Actinobacteria Biosynthetic Diversity.</title>
        <authorList>
            <person name="Kalkreuter E."/>
            <person name="Kautsar S.A."/>
            <person name="Yang D."/>
            <person name="Bader C.D."/>
            <person name="Teijaro C.N."/>
            <person name="Fluegel L."/>
            <person name="Davis C.M."/>
            <person name="Simpson J.R."/>
            <person name="Lauterbach L."/>
            <person name="Steele A.D."/>
            <person name="Gui C."/>
            <person name="Meng S."/>
            <person name="Li G."/>
            <person name="Viehrig K."/>
            <person name="Ye F."/>
            <person name="Su P."/>
            <person name="Kiefer A.F."/>
            <person name="Nichols A."/>
            <person name="Cepeda A.J."/>
            <person name="Yan W."/>
            <person name="Fan B."/>
            <person name="Jiang Y."/>
            <person name="Adhikari A."/>
            <person name="Zheng C.-J."/>
            <person name="Schuster L."/>
            <person name="Cowan T.M."/>
            <person name="Smanski M.J."/>
            <person name="Chevrette M.G."/>
            <person name="De Carvalho L.P.S."/>
            <person name="Shen B."/>
        </authorList>
    </citation>
    <scope>NUCLEOTIDE SEQUENCE [LARGE SCALE GENOMIC DNA]</scope>
    <source>
        <strain evidence="3 4">NPDC006434</strain>
    </source>
</reference>
<protein>
    <submittedName>
        <fullName evidence="3">Uncharacterized protein</fullName>
    </submittedName>
</protein>
<evidence type="ECO:0000256" key="2">
    <source>
        <dbReference type="SAM" id="Phobius"/>
    </source>
</evidence>
<dbReference type="Proteomes" id="UP001550210">
    <property type="component" value="Unassembled WGS sequence"/>
</dbReference>
<evidence type="ECO:0000313" key="4">
    <source>
        <dbReference type="Proteomes" id="UP001550210"/>
    </source>
</evidence>
<feature type="compositionally biased region" description="Low complexity" evidence="1">
    <location>
        <begin position="106"/>
        <end position="115"/>
    </location>
</feature>
<feature type="transmembrane region" description="Helical" evidence="2">
    <location>
        <begin position="69"/>
        <end position="88"/>
    </location>
</feature>
<feature type="region of interest" description="Disordered" evidence="1">
    <location>
        <begin position="1"/>
        <end position="31"/>
    </location>
</feature>